<evidence type="ECO:0000256" key="11">
    <source>
        <dbReference type="PROSITE-ProRule" id="PRU00176"/>
    </source>
</evidence>
<dbReference type="CDD" id="cd12334">
    <property type="entry name" value="RRM1_SF3B4"/>
    <property type="match status" value="1"/>
</dbReference>
<reference evidence="14" key="1">
    <citation type="journal article" date="2011" name="PLoS Biol.">
        <title>Gene gain and loss during evolution of obligate parasitism in the white rust pathogen of Arabidopsis thaliana.</title>
        <authorList>
            <person name="Kemen E."/>
            <person name="Gardiner A."/>
            <person name="Schultz-Larsen T."/>
            <person name="Kemen A.C."/>
            <person name="Balmuth A.L."/>
            <person name="Robert-Seilaniantz A."/>
            <person name="Bailey K."/>
            <person name="Holub E."/>
            <person name="Studholme D.J."/>
            <person name="Maclean D."/>
            <person name="Jones J.D."/>
        </authorList>
    </citation>
    <scope>NUCLEOTIDE SEQUENCE</scope>
</reference>
<dbReference type="FunFam" id="3.30.70.330:FF:000121">
    <property type="entry name" value="Splicing factor 3b subunit 4"/>
    <property type="match status" value="1"/>
</dbReference>
<dbReference type="Pfam" id="PF00076">
    <property type="entry name" value="RRM_1"/>
    <property type="match status" value="2"/>
</dbReference>
<feature type="domain" description="RRM" evidence="13">
    <location>
        <begin position="717"/>
        <end position="795"/>
    </location>
</feature>
<feature type="region of interest" description="Disordered" evidence="12">
    <location>
        <begin position="630"/>
        <end position="658"/>
    </location>
</feature>
<dbReference type="HOGENOM" id="CLU_302157_0_0_1"/>
<dbReference type="GO" id="GO:0006397">
    <property type="term" value="P:mRNA processing"/>
    <property type="evidence" value="ECO:0007669"/>
    <property type="project" value="UniProtKB-KW"/>
</dbReference>
<keyword evidence="14" id="KW-0648">Protein biosynthesis</keyword>
<dbReference type="GO" id="GO:0001181">
    <property type="term" value="F:RNA polymerase I general transcription initiation factor activity"/>
    <property type="evidence" value="ECO:0007669"/>
    <property type="project" value="InterPro"/>
</dbReference>
<keyword evidence="5" id="KW-0747">Spliceosome</keyword>
<dbReference type="InterPro" id="IPR012677">
    <property type="entry name" value="Nucleotide-bd_a/b_plait_sf"/>
</dbReference>
<dbReference type="Gene3D" id="3.30.70.330">
    <property type="match status" value="2"/>
</dbReference>
<keyword evidence="9" id="KW-0539">Nucleus</keyword>
<feature type="domain" description="RRM" evidence="13">
    <location>
        <begin position="804"/>
        <end position="883"/>
    </location>
</feature>
<dbReference type="FunFam" id="3.30.70.330:FF:000059">
    <property type="entry name" value="splicing factor 3B subunit 4"/>
    <property type="match status" value="1"/>
</dbReference>
<proteinExistence type="inferred from homology"/>
<dbReference type="GO" id="GO:0003743">
    <property type="term" value="F:translation initiation factor activity"/>
    <property type="evidence" value="ECO:0007669"/>
    <property type="project" value="UniProtKB-KW"/>
</dbReference>
<organism evidence="14">
    <name type="scientific">Albugo laibachii Nc14</name>
    <dbReference type="NCBI Taxonomy" id="890382"/>
    <lineage>
        <taxon>Eukaryota</taxon>
        <taxon>Sar</taxon>
        <taxon>Stramenopiles</taxon>
        <taxon>Oomycota</taxon>
        <taxon>Peronosporomycetes</taxon>
        <taxon>Albuginales</taxon>
        <taxon>Albuginaceae</taxon>
        <taxon>Albugo</taxon>
    </lineage>
</organism>
<dbReference type="InterPro" id="IPR035979">
    <property type="entry name" value="RBD_domain_sf"/>
</dbReference>
<evidence type="ECO:0000256" key="9">
    <source>
        <dbReference type="ARBA" id="ARBA00023242"/>
    </source>
</evidence>
<evidence type="ECO:0000256" key="4">
    <source>
        <dbReference type="ARBA" id="ARBA00022664"/>
    </source>
</evidence>
<dbReference type="GO" id="GO:0001042">
    <property type="term" value="F:RNA polymerase I core binding"/>
    <property type="evidence" value="ECO:0007669"/>
    <property type="project" value="TreeGrafter"/>
</dbReference>
<protein>
    <recommendedName>
        <fullName evidence="10">Splicing factor 3B subunit 4</fullName>
    </recommendedName>
</protein>
<dbReference type="AlphaFoldDB" id="F0WJ15"/>
<dbReference type="SUPFAM" id="SSF54928">
    <property type="entry name" value="RNA-binding domain, RBD"/>
    <property type="match status" value="1"/>
</dbReference>
<keyword evidence="7 11" id="KW-0694">RNA-binding</keyword>
<evidence type="ECO:0000256" key="5">
    <source>
        <dbReference type="ARBA" id="ARBA00022728"/>
    </source>
</evidence>
<dbReference type="PROSITE" id="PS50102">
    <property type="entry name" value="RRM"/>
    <property type="match status" value="2"/>
</dbReference>
<evidence type="ECO:0000256" key="12">
    <source>
        <dbReference type="SAM" id="MobiDB-lite"/>
    </source>
</evidence>
<evidence type="ECO:0000256" key="3">
    <source>
        <dbReference type="ARBA" id="ARBA00010098"/>
    </source>
</evidence>
<dbReference type="InterPro" id="IPR000504">
    <property type="entry name" value="RRM_dom"/>
</dbReference>
<dbReference type="GO" id="GO:0003723">
    <property type="term" value="F:RNA binding"/>
    <property type="evidence" value="ECO:0007669"/>
    <property type="project" value="UniProtKB-UniRule"/>
</dbReference>
<evidence type="ECO:0000256" key="6">
    <source>
        <dbReference type="ARBA" id="ARBA00022737"/>
    </source>
</evidence>
<evidence type="ECO:0000256" key="1">
    <source>
        <dbReference type="ARBA" id="ARBA00004123"/>
    </source>
</evidence>
<dbReference type="EMBL" id="FR824161">
    <property type="protein sequence ID" value="CCA21261.1"/>
    <property type="molecule type" value="Genomic_DNA"/>
</dbReference>
<dbReference type="PANTHER" id="PTHR12790:SF0">
    <property type="entry name" value="RNA POLYMERASE I-SPECIFIC TRANSCRIPTION INITIATION FACTOR RRN3-RELATED"/>
    <property type="match status" value="1"/>
</dbReference>
<gene>
    <name evidence="14" type="primary">AlNc14C116G6548</name>
    <name evidence="14" type="ORF">ALNC14_074040</name>
</gene>
<dbReference type="PANTHER" id="PTHR12790">
    <property type="entry name" value="TRANSCRIPTION INITIATION FACTOR IA RRN3"/>
    <property type="match status" value="1"/>
</dbReference>
<dbReference type="Pfam" id="PF05327">
    <property type="entry name" value="RRN3"/>
    <property type="match status" value="1"/>
</dbReference>
<evidence type="ECO:0000256" key="7">
    <source>
        <dbReference type="ARBA" id="ARBA00022884"/>
    </source>
</evidence>
<comment type="subcellular location">
    <subcellularLocation>
        <location evidence="1">Nucleus</location>
    </subcellularLocation>
</comment>
<dbReference type="InterPro" id="IPR007991">
    <property type="entry name" value="RNA_pol_I_trans_ini_fac_RRN3"/>
</dbReference>
<comment type="similarity">
    <text evidence="3">Belongs to the RRN3 family.</text>
</comment>
<evidence type="ECO:0000313" key="14">
    <source>
        <dbReference type="EMBL" id="CCA21261.1"/>
    </source>
</evidence>
<dbReference type="GO" id="GO:0008380">
    <property type="term" value="P:RNA splicing"/>
    <property type="evidence" value="ECO:0007669"/>
    <property type="project" value="UniProtKB-KW"/>
</dbReference>
<dbReference type="CDD" id="cd12335">
    <property type="entry name" value="RRM2_SF3B4"/>
    <property type="match status" value="1"/>
</dbReference>
<dbReference type="GO" id="GO:0006361">
    <property type="term" value="P:transcription initiation at RNA polymerase I promoter"/>
    <property type="evidence" value="ECO:0007669"/>
    <property type="project" value="InterPro"/>
</dbReference>
<name>F0WJ15_9STRA</name>
<dbReference type="GO" id="GO:0005681">
    <property type="term" value="C:spliceosomal complex"/>
    <property type="evidence" value="ECO:0007669"/>
    <property type="project" value="UniProtKB-KW"/>
</dbReference>
<dbReference type="InterPro" id="IPR034159">
    <property type="entry name" value="SF3B4_RRM2"/>
</dbReference>
<keyword evidence="4" id="KW-0507">mRNA processing</keyword>
<evidence type="ECO:0000256" key="2">
    <source>
        <dbReference type="ARBA" id="ARBA00008363"/>
    </source>
</evidence>
<keyword evidence="6" id="KW-0677">Repeat</keyword>
<keyword evidence="8" id="KW-0508">mRNA splicing</keyword>
<reference evidence="14" key="2">
    <citation type="submission" date="2011-02" db="EMBL/GenBank/DDBJ databases">
        <authorList>
            <person name="MacLean D."/>
        </authorList>
    </citation>
    <scope>NUCLEOTIDE SEQUENCE</scope>
</reference>
<evidence type="ECO:0000256" key="8">
    <source>
        <dbReference type="ARBA" id="ARBA00023187"/>
    </source>
</evidence>
<evidence type="ECO:0000259" key="13">
    <source>
        <dbReference type="PROSITE" id="PS50102"/>
    </source>
</evidence>
<accession>F0WJ15</accession>
<comment type="similarity">
    <text evidence="2">Belongs to the SF3B4 family.</text>
</comment>
<keyword evidence="14" id="KW-0396">Initiation factor</keyword>
<dbReference type="SMART" id="SM00360">
    <property type="entry name" value="RRM"/>
    <property type="match status" value="2"/>
</dbReference>
<evidence type="ECO:0000256" key="10">
    <source>
        <dbReference type="ARBA" id="ARBA00070533"/>
    </source>
</evidence>
<dbReference type="InterPro" id="IPR034158">
    <property type="entry name" value="SF3B4_RRM1"/>
</dbReference>
<sequence length="988" mass="111840">MNSIDAISKARLKQLERPYQHSEATHVTAIEENEIVAMQKFIENALESRLQGNPTQFNYLLQHLVVMIPTEQADGRVTEFQQTKVDVMLLVCRKILLALTRCISRITREAEVLQPVFDTLFKFSFYTCHEGEKSSACLETIANISAYTSFLLNLVSSQSVFAIPTLHMLVRNLARPKDFDSTDLDAFISSRTEYVHEALQRVLTIIPTSANVLISILSKSFPHKRMAAIVQVTYVRHLMKITNYAPALKEQIIALTVDRLVQIDVEIKLDEKDMDTVEEKMFTMDDFLDENLPVGDVEDIDEMADKLDEMMLVMFEYLGQSSGQVGENDSVTHEAAHIFKSLLRAFELSILNTHRSKYPQFLLFYVCQYHSKFQNAFISHLITACIDPKIPAVTRQNCGAYLASFLARAKYVSTTYLEKALYHLLRYLHDQLDIYERSHQSGQASTSVVEKFGNDRAADDRPSASLFHNAIFISTLQTVCYVVCYRGLEMVNAPRGYDFLRSLGWERLFDTISPCPLVFCQQSVTLEFLNVAELFQLISPECAERVDQSISSFGSSLPKNSAGRDSVQSSSHTICNLNWTLSHTFFPFDPYLLRRSFKFIGPLYLYWKHADPTSQENATNLEHTKRIIEEFEDESNGDGETTDGEIDVSSVESEDECDDKDHELSMEIQEERLFDGAQQYIDSIDTGEFDDATCMLAAKQMQLTNMSAAIEQRNQDATIYIGNLDDKVSEELLWELMLQAGSVVNVHMPRDKVTTNHQNYGFVEFRTEECAEYAIKIMNMIQVYGKPIRVKKASQDKKTLDIGANLFIGNLDPEVDEKLLYDTFSAFGGIIETPKIMRDPDTKHSRGFGFISFDAFEASDLAIECMNAQYLCNRQIVVQYAFKKDSNNERHGSQAERLLAQSNPNKLKPHTRFAFAMPDGMNGMLGMQPPQHHMGYMTQPGTMQSNMGVMGMVPPPPTPMSVAAGYGGMQASQFAHNSIPPPPPAYYS</sequence>